<sequence>MSRMLQDLPDDAGVCTRRSTPPPPHWLTRRLLTAVEFPETPHASFDCVHSCGSLGSLPCHARLDVSPCTLAVLLSGPSPARASSSASSTRCRPSAKASDIAANDCPAQIRMHPLPRRHQSASPPGHSAFERARIGQPLSLVLPALPALPASLPQTAARHSPPV</sequence>
<name>A0A6G1JDP7_9PLEO</name>
<dbReference type="EMBL" id="MU005573">
    <property type="protein sequence ID" value="KAF2688606.1"/>
    <property type="molecule type" value="Genomic_DNA"/>
</dbReference>
<dbReference type="Proteomes" id="UP000799291">
    <property type="component" value="Unassembled WGS sequence"/>
</dbReference>
<protein>
    <submittedName>
        <fullName evidence="2">Uncharacterized protein</fullName>
    </submittedName>
</protein>
<feature type="region of interest" description="Disordered" evidence="1">
    <location>
        <begin position="76"/>
        <end position="103"/>
    </location>
</feature>
<feature type="region of interest" description="Disordered" evidence="1">
    <location>
        <begin position="1"/>
        <end position="21"/>
    </location>
</feature>
<accession>A0A6G1JDP7</accession>
<evidence type="ECO:0000256" key="1">
    <source>
        <dbReference type="SAM" id="MobiDB-lite"/>
    </source>
</evidence>
<feature type="compositionally biased region" description="Low complexity" evidence="1">
    <location>
        <begin position="76"/>
        <end position="95"/>
    </location>
</feature>
<organism evidence="2 3">
    <name type="scientific">Lentithecium fluviatile CBS 122367</name>
    <dbReference type="NCBI Taxonomy" id="1168545"/>
    <lineage>
        <taxon>Eukaryota</taxon>
        <taxon>Fungi</taxon>
        <taxon>Dikarya</taxon>
        <taxon>Ascomycota</taxon>
        <taxon>Pezizomycotina</taxon>
        <taxon>Dothideomycetes</taxon>
        <taxon>Pleosporomycetidae</taxon>
        <taxon>Pleosporales</taxon>
        <taxon>Massarineae</taxon>
        <taxon>Lentitheciaceae</taxon>
        <taxon>Lentithecium</taxon>
    </lineage>
</organism>
<keyword evidence="3" id="KW-1185">Reference proteome</keyword>
<reference evidence="2" key="1">
    <citation type="journal article" date="2020" name="Stud. Mycol.">
        <title>101 Dothideomycetes genomes: a test case for predicting lifestyles and emergence of pathogens.</title>
        <authorList>
            <person name="Haridas S."/>
            <person name="Albert R."/>
            <person name="Binder M."/>
            <person name="Bloem J."/>
            <person name="Labutti K."/>
            <person name="Salamov A."/>
            <person name="Andreopoulos B."/>
            <person name="Baker S."/>
            <person name="Barry K."/>
            <person name="Bills G."/>
            <person name="Bluhm B."/>
            <person name="Cannon C."/>
            <person name="Castanera R."/>
            <person name="Culley D."/>
            <person name="Daum C."/>
            <person name="Ezra D."/>
            <person name="Gonzalez J."/>
            <person name="Henrissat B."/>
            <person name="Kuo A."/>
            <person name="Liang C."/>
            <person name="Lipzen A."/>
            <person name="Lutzoni F."/>
            <person name="Magnuson J."/>
            <person name="Mondo S."/>
            <person name="Nolan M."/>
            <person name="Ohm R."/>
            <person name="Pangilinan J."/>
            <person name="Park H.-J."/>
            <person name="Ramirez L."/>
            <person name="Alfaro M."/>
            <person name="Sun H."/>
            <person name="Tritt A."/>
            <person name="Yoshinaga Y."/>
            <person name="Zwiers L.-H."/>
            <person name="Turgeon B."/>
            <person name="Goodwin S."/>
            <person name="Spatafora J."/>
            <person name="Crous P."/>
            <person name="Grigoriev I."/>
        </authorList>
    </citation>
    <scope>NUCLEOTIDE SEQUENCE</scope>
    <source>
        <strain evidence="2">CBS 122367</strain>
    </source>
</reference>
<proteinExistence type="predicted"/>
<evidence type="ECO:0000313" key="2">
    <source>
        <dbReference type="EMBL" id="KAF2688606.1"/>
    </source>
</evidence>
<evidence type="ECO:0000313" key="3">
    <source>
        <dbReference type="Proteomes" id="UP000799291"/>
    </source>
</evidence>
<dbReference type="AlphaFoldDB" id="A0A6G1JDP7"/>
<gene>
    <name evidence="2" type="ORF">K458DRAFT_149679</name>
</gene>